<sequence length="289" mass="30950">MPVRARLSPFLAALCWLSLASPVAAPAALAPALWVARDADTTIWLFGTVHQLRDGTPWLTGPVARAFADSDVLTLEIAPTTPDAMVQALVKVAPVRPAPLAPDLDRRLRRRAHELGFPAQAFDATDPWFAATTLAAQPLARAGYSAQPAPETLLARLAVRNGTTIEPLETLDQQLGIFAALPQPAQRAMLERVLDDPDPVPAMERIVATWGRGDVAALDRLLATDMDEAGPAVRTALLDRRNAAWARTIGTWMRQPGTRFVAVGAGHLTGPGSVQARLQALGVTVTRVR</sequence>
<dbReference type="EMBL" id="QFNF01000020">
    <property type="protein sequence ID" value="PZO77402.1"/>
    <property type="molecule type" value="Genomic_DNA"/>
</dbReference>
<dbReference type="InterPro" id="IPR047111">
    <property type="entry name" value="YbaP-like"/>
</dbReference>
<proteinExistence type="predicted"/>
<keyword evidence="1" id="KW-0732">Signal</keyword>
<feature type="signal peptide" evidence="1">
    <location>
        <begin position="1"/>
        <end position="20"/>
    </location>
</feature>
<dbReference type="PANTHER" id="PTHR40590:SF1">
    <property type="entry name" value="CYTOPLASMIC PROTEIN"/>
    <property type="match status" value="1"/>
</dbReference>
<dbReference type="AlphaFoldDB" id="A0A2W4ZA34"/>
<protein>
    <submittedName>
        <fullName evidence="2">TraB/GumN family protein</fullName>
    </submittedName>
</protein>
<dbReference type="InterPro" id="IPR002816">
    <property type="entry name" value="TraB/PrgY/GumN_fam"/>
</dbReference>
<accession>A0A2W4ZA34</accession>
<comment type="caution">
    <text evidence="2">The sequence shown here is derived from an EMBL/GenBank/DDBJ whole genome shotgun (WGS) entry which is preliminary data.</text>
</comment>
<feature type="chain" id="PRO_5016141541" evidence="1">
    <location>
        <begin position="21"/>
        <end position="289"/>
    </location>
</feature>
<dbReference type="Proteomes" id="UP000248614">
    <property type="component" value="Unassembled WGS sequence"/>
</dbReference>
<dbReference type="CDD" id="cd14789">
    <property type="entry name" value="Tiki"/>
    <property type="match status" value="1"/>
</dbReference>
<organism evidence="2 3">
    <name type="scientific">Sphingomonas hengshuiensis</name>
    <dbReference type="NCBI Taxonomy" id="1609977"/>
    <lineage>
        <taxon>Bacteria</taxon>
        <taxon>Pseudomonadati</taxon>
        <taxon>Pseudomonadota</taxon>
        <taxon>Alphaproteobacteria</taxon>
        <taxon>Sphingomonadales</taxon>
        <taxon>Sphingomonadaceae</taxon>
        <taxon>Sphingomonas</taxon>
    </lineage>
</organism>
<dbReference type="Pfam" id="PF01963">
    <property type="entry name" value="TraB_PrgY_gumN"/>
    <property type="match status" value="1"/>
</dbReference>
<reference evidence="2 3" key="1">
    <citation type="submission" date="2017-08" db="EMBL/GenBank/DDBJ databases">
        <title>Infants hospitalized years apart are colonized by the same room-sourced microbial strains.</title>
        <authorList>
            <person name="Brooks B."/>
            <person name="Olm M.R."/>
            <person name="Firek B.A."/>
            <person name="Baker R."/>
            <person name="Thomas B.C."/>
            <person name="Morowitz M.J."/>
            <person name="Banfield J.F."/>
        </authorList>
    </citation>
    <scope>NUCLEOTIDE SEQUENCE [LARGE SCALE GENOMIC DNA]</scope>
    <source>
        <strain evidence="2">S2_018_000_R3_110</strain>
    </source>
</reference>
<evidence type="ECO:0000313" key="3">
    <source>
        <dbReference type="Proteomes" id="UP000248614"/>
    </source>
</evidence>
<gene>
    <name evidence="2" type="ORF">DI632_09115</name>
</gene>
<name>A0A2W4ZA34_9SPHN</name>
<evidence type="ECO:0000313" key="2">
    <source>
        <dbReference type="EMBL" id="PZO77402.1"/>
    </source>
</evidence>
<evidence type="ECO:0000256" key="1">
    <source>
        <dbReference type="SAM" id="SignalP"/>
    </source>
</evidence>
<dbReference type="PANTHER" id="PTHR40590">
    <property type="entry name" value="CYTOPLASMIC PROTEIN-RELATED"/>
    <property type="match status" value="1"/>
</dbReference>